<keyword evidence="3" id="KW-0804">Transcription</keyword>
<evidence type="ECO:0000313" key="5">
    <source>
        <dbReference type="EMBL" id="MCQ8190259.1"/>
    </source>
</evidence>
<dbReference type="Gene3D" id="1.10.10.10">
    <property type="entry name" value="Winged helix-like DNA-binding domain superfamily/Winged helix DNA-binding domain"/>
    <property type="match status" value="1"/>
</dbReference>
<dbReference type="InterPro" id="IPR011711">
    <property type="entry name" value="GntR_C"/>
</dbReference>
<dbReference type="PANTHER" id="PTHR43537">
    <property type="entry name" value="TRANSCRIPTIONAL REGULATOR, GNTR FAMILY"/>
    <property type="match status" value="1"/>
</dbReference>
<evidence type="ECO:0000256" key="2">
    <source>
        <dbReference type="ARBA" id="ARBA00023125"/>
    </source>
</evidence>
<dbReference type="InterPro" id="IPR036388">
    <property type="entry name" value="WH-like_DNA-bd_sf"/>
</dbReference>
<dbReference type="SMART" id="SM00895">
    <property type="entry name" value="FCD"/>
    <property type="match status" value="1"/>
</dbReference>
<gene>
    <name evidence="5" type="ORF">NP777_18695</name>
</gene>
<reference evidence="5 6" key="1">
    <citation type="submission" date="2022-07" db="EMBL/GenBank/DDBJ databases">
        <authorList>
            <person name="Phongsopitanun W."/>
            <person name="Tanasupawat S."/>
        </authorList>
    </citation>
    <scope>NUCLEOTIDE SEQUENCE [LARGE SCALE GENOMIC DNA]</scope>
    <source>
        <strain evidence="5 6">RCU-064</strain>
    </source>
</reference>
<dbReference type="SUPFAM" id="SSF46785">
    <property type="entry name" value="Winged helix' DNA-binding domain"/>
    <property type="match status" value="1"/>
</dbReference>
<organism evidence="5 6">
    <name type="scientific">Streptomyces rugosispiralis</name>
    <dbReference type="NCBI Taxonomy" id="2967341"/>
    <lineage>
        <taxon>Bacteria</taxon>
        <taxon>Bacillati</taxon>
        <taxon>Actinomycetota</taxon>
        <taxon>Actinomycetes</taxon>
        <taxon>Kitasatosporales</taxon>
        <taxon>Streptomycetaceae</taxon>
        <taxon>Streptomyces</taxon>
    </lineage>
</organism>
<keyword evidence="1" id="KW-0805">Transcription regulation</keyword>
<keyword evidence="2" id="KW-0238">DNA-binding</keyword>
<dbReference type="SMART" id="SM00345">
    <property type="entry name" value="HTH_GNTR"/>
    <property type="match status" value="1"/>
</dbReference>
<dbReference type="Pfam" id="PF07729">
    <property type="entry name" value="FCD"/>
    <property type="match status" value="1"/>
</dbReference>
<proteinExistence type="predicted"/>
<dbReference type="Gene3D" id="1.20.120.530">
    <property type="entry name" value="GntR ligand-binding domain-like"/>
    <property type="match status" value="1"/>
</dbReference>
<name>A0ABT1V0E3_9ACTN</name>
<dbReference type="InterPro" id="IPR008920">
    <property type="entry name" value="TF_FadR/GntR_C"/>
</dbReference>
<feature type="domain" description="HTH gntR-type" evidence="4">
    <location>
        <begin position="12"/>
        <end position="79"/>
    </location>
</feature>
<dbReference type="InterPro" id="IPR036390">
    <property type="entry name" value="WH_DNA-bd_sf"/>
</dbReference>
<evidence type="ECO:0000259" key="4">
    <source>
        <dbReference type="PROSITE" id="PS50949"/>
    </source>
</evidence>
<dbReference type="InterPro" id="IPR000524">
    <property type="entry name" value="Tscrpt_reg_HTH_GntR"/>
</dbReference>
<dbReference type="PROSITE" id="PS50949">
    <property type="entry name" value="HTH_GNTR"/>
    <property type="match status" value="1"/>
</dbReference>
<evidence type="ECO:0000313" key="6">
    <source>
        <dbReference type="Proteomes" id="UP001204746"/>
    </source>
</evidence>
<protein>
    <submittedName>
        <fullName evidence="5">GntR family transcriptional regulator</fullName>
    </submittedName>
</protein>
<accession>A0ABT1V0E3</accession>
<keyword evidence="6" id="KW-1185">Reference proteome</keyword>
<sequence length="237" mass="25895">MKLGVQATLSRSTLRERCTTHLREKIISGALRPGEHIVEVALSRELGVSRGTLRESLRPLETEGLIVGDGRGHLHVRELSGREIREVFEVREALEVLAATKLARRADRGGTAAELRELLAPLNNPDLSFGTQIELDLAFHARLCALAGSTTLFTTWRRLVGQIEMIIIAAGPARASDRMRYADHVAIVDAIETGDPAHVASVVSAHMGDFCRRYAGDARRLPSAATQPPSPRERETG</sequence>
<dbReference type="Pfam" id="PF00392">
    <property type="entry name" value="GntR"/>
    <property type="match status" value="1"/>
</dbReference>
<dbReference type="EMBL" id="JANIAA010000010">
    <property type="protein sequence ID" value="MCQ8190259.1"/>
    <property type="molecule type" value="Genomic_DNA"/>
</dbReference>
<comment type="caution">
    <text evidence="5">The sequence shown here is derived from an EMBL/GenBank/DDBJ whole genome shotgun (WGS) entry which is preliminary data.</text>
</comment>
<evidence type="ECO:0000256" key="1">
    <source>
        <dbReference type="ARBA" id="ARBA00023015"/>
    </source>
</evidence>
<dbReference type="SUPFAM" id="SSF48008">
    <property type="entry name" value="GntR ligand-binding domain-like"/>
    <property type="match status" value="1"/>
</dbReference>
<dbReference type="PANTHER" id="PTHR43537:SF5">
    <property type="entry name" value="UXU OPERON TRANSCRIPTIONAL REGULATOR"/>
    <property type="match status" value="1"/>
</dbReference>
<dbReference type="RefSeq" id="WP_256651284.1">
    <property type="nucleotide sequence ID" value="NZ_JANIAA010000010.1"/>
</dbReference>
<dbReference type="Proteomes" id="UP001204746">
    <property type="component" value="Unassembled WGS sequence"/>
</dbReference>
<evidence type="ECO:0000256" key="3">
    <source>
        <dbReference type="ARBA" id="ARBA00023163"/>
    </source>
</evidence>